<dbReference type="Proteomes" id="UP000549457">
    <property type="component" value="Unassembled WGS sequence"/>
</dbReference>
<organism evidence="2 3">
    <name type="scientific">Amaricoccus macauensis</name>
    <dbReference type="NCBI Taxonomy" id="57001"/>
    <lineage>
        <taxon>Bacteria</taxon>
        <taxon>Pseudomonadati</taxon>
        <taxon>Pseudomonadota</taxon>
        <taxon>Alphaproteobacteria</taxon>
        <taxon>Rhodobacterales</taxon>
        <taxon>Paracoccaceae</taxon>
        <taxon>Amaricoccus</taxon>
    </lineage>
</organism>
<proteinExistence type="predicted"/>
<reference evidence="2 3" key="1">
    <citation type="submission" date="2020-08" db="EMBL/GenBank/DDBJ databases">
        <title>Genomic Encyclopedia of Type Strains, Phase IV (KMG-IV): sequencing the most valuable type-strain genomes for metagenomic binning, comparative biology and taxonomic classification.</title>
        <authorList>
            <person name="Goeker M."/>
        </authorList>
    </citation>
    <scope>NUCLEOTIDE SEQUENCE [LARGE SCALE GENOMIC DNA]</scope>
    <source>
        <strain evidence="2 3">DSM 101730</strain>
    </source>
</reference>
<dbReference type="AlphaFoldDB" id="A0A840SLT7"/>
<evidence type="ECO:0000313" key="3">
    <source>
        <dbReference type="Proteomes" id="UP000549457"/>
    </source>
</evidence>
<evidence type="ECO:0000313" key="2">
    <source>
        <dbReference type="EMBL" id="MBB5221934.1"/>
    </source>
</evidence>
<name>A0A840SLT7_9RHOB</name>
<comment type="caution">
    <text evidence="2">The sequence shown here is derived from an EMBL/GenBank/DDBJ whole genome shotgun (WGS) entry which is preliminary data.</text>
</comment>
<evidence type="ECO:0000256" key="1">
    <source>
        <dbReference type="SAM" id="MobiDB-lite"/>
    </source>
</evidence>
<keyword evidence="3" id="KW-1185">Reference proteome</keyword>
<feature type="compositionally biased region" description="Polar residues" evidence="1">
    <location>
        <begin position="1"/>
        <end position="15"/>
    </location>
</feature>
<accession>A0A840SLT7</accession>
<protein>
    <submittedName>
        <fullName evidence="2">Uncharacterized protein</fullName>
    </submittedName>
</protein>
<sequence>MRAPNCRSSQSSTSEIPVRRGPECGERSLLQKAFPADPFSGFAEPHKAAPRTGLLRSRTARLATVIATSVSAT</sequence>
<dbReference type="EMBL" id="JACHFM010000002">
    <property type="protein sequence ID" value="MBB5221934.1"/>
    <property type="molecule type" value="Genomic_DNA"/>
</dbReference>
<gene>
    <name evidence="2" type="ORF">HNP73_001870</name>
</gene>
<feature type="region of interest" description="Disordered" evidence="1">
    <location>
        <begin position="1"/>
        <end position="23"/>
    </location>
</feature>